<dbReference type="InterPro" id="IPR033650">
    <property type="entry name" value="Ribosomal_mL46_NUDIX"/>
</dbReference>
<dbReference type="AlphaFoldDB" id="A0A6A5UA71"/>
<keyword evidence="5" id="KW-0496">Mitochondrion</keyword>
<accession>A0A6A5UA71</accession>
<dbReference type="CDD" id="cd04661">
    <property type="entry name" value="NUDIX_MRP_L46"/>
    <property type="match status" value="1"/>
</dbReference>
<dbReference type="Pfam" id="PF11788">
    <property type="entry name" value="MRP-L46"/>
    <property type="match status" value="1"/>
</dbReference>
<keyword evidence="6" id="KW-0687">Ribonucleoprotein</keyword>
<proteinExistence type="inferred from homology"/>
<dbReference type="PANTHER" id="PTHR13124:SF12">
    <property type="entry name" value="LARGE RIBOSOMAL SUBUNIT PROTEIN ML46"/>
    <property type="match status" value="1"/>
</dbReference>
<protein>
    <recommendedName>
        <fullName evidence="7">Large ribosomal subunit protein mL46</fullName>
    </recommendedName>
</protein>
<evidence type="ECO:0000256" key="3">
    <source>
        <dbReference type="ARBA" id="ARBA00022946"/>
    </source>
</evidence>
<dbReference type="GO" id="GO:0005743">
    <property type="term" value="C:mitochondrial inner membrane"/>
    <property type="evidence" value="ECO:0007669"/>
    <property type="project" value="UniProtKB-ARBA"/>
</dbReference>
<feature type="domain" description="Large ribosomal subunit protein mL46 N-terminal" evidence="8">
    <location>
        <begin position="63"/>
        <end position="207"/>
    </location>
</feature>
<dbReference type="GO" id="GO:0003735">
    <property type="term" value="F:structural constituent of ribosome"/>
    <property type="evidence" value="ECO:0007669"/>
    <property type="project" value="InterPro"/>
</dbReference>
<dbReference type="PANTHER" id="PTHR13124">
    <property type="entry name" value="39S RIBOSOMAL PROTEIN L46, MITOCHONDRIAL PRECURSOR-RELATED"/>
    <property type="match status" value="1"/>
</dbReference>
<sequence length="347" mass="39548">MNAGQQTTRRIASRAGRSICRSCKDTLSRNYASTAAAAVQVDDQTTSQHIPPVAQTSPQTSYSVNAGVVLSRPPQITRDLHPFESAFFLYQRRLNERTALPFTRYFYYKQRTPADLEWKRKMRQRLTPARDIGRYKGYGEEAWNDELLVGAKESEMQHQVEKLIEDAEQTGLEDSAEAAIEGAQDGARKKVEHEVIERPMPRVTEADIKNDVKSLNRLLQRTLYLLVKNKEGQWIFPQDNLGKETLHAAAGRILNESGGVNMNTWVVGNVPIGHYQHDYLESIKTASGLNELGLKTFFMKARIMAGQANLKNNKFGLTDFKWLAKEEIQTEVNKKYWQQVKNMLAER</sequence>
<name>A0A6A5UA71_9PLEO</name>
<dbReference type="Proteomes" id="UP000800035">
    <property type="component" value="Unassembled WGS sequence"/>
</dbReference>
<dbReference type="GO" id="GO:0005762">
    <property type="term" value="C:mitochondrial large ribosomal subunit"/>
    <property type="evidence" value="ECO:0007669"/>
    <property type="project" value="TreeGrafter"/>
</dbReference>
<keyword evidence="10" id="KW-1185">Reference proteome</keyword>
<evidence type="ECO:0000313" key="10">
    <source>
        <dbReference type="Proteomes" id="UP000800035"/>
    </source>
</evidence>
<keyword evidence="4" id="KW-0689">Ribosomal protein</keyword>
<evidence type="ECO:0000256" key="7">
    <source>
        <dbReference type="ARBA" id="ARBA00035190"/>
    </source>
</evidence>
<dbReference type="InterPro" id="IPR021757">
    <property type="entry name" value="Ribosomal_mL46_N"/>
</dbReference>
<comment type="subcellular location">
    <subcellularLocation>
        <location evidence="1">Mitochondrion</location>
    </subcellularLocation>
</comment>
<dbReference type="FunFam" id="3.90.79.10:FF:000018">
    <property type="entry name" value="39S ribosomal protein L46, mitochondrial"/>
    <property type="match status" value="1"/>
</dbReference>
<dbReference type="InterPro" id="IPR040008">
    <property type="entry name" value="Ribosomal_mL46"/>
</dbReference>
<evidence type="ECO:0000313" key="9">
    <source>
        <dbReference type="EMBL" id="KAF1961604.1"/>
    </source>
</evidence>
<evidence type="ECO:0000256" key="1">
    <source>
        <dbReference type="ARBA" id="ARBA00004173"/>
    </source>
</evidence>
<dbReference type="Gene3D" id="3.90.79.10">
    <property type="entry name" value="Nucleoside Triphosphate Pyrophosphohydrolase"/>
    <property type="match status" value="1"/>
</dbReference>
<dbReference type="OrthoDB" id="414075at2759"/>
<comment type="similarity">
    <text evidence="2">Belongs to the mitochondrion-specific ribosomal protein mL46 family.</text>
</comment>
<dbReference type="EMBL" id="ML976980">
    <property type="protein sequence ID" value="KAF1961604.1"/>
    <property type="molecule type" value="Genomic_DNA"/>
</dbReference>
<reference evidence="9" key="1">
    <citation type="journal article" date="2020" name="Stud. Mycol.">
        <title>101 Dothideomycetes genomes: a test case for predicting lifestyles and emergence of pathogens.</title>
        <authorList>
            <person name="Haridas S."/>
            <person name="Albert R."/>
            <person name="Binder M."/>
            <person name="Bloem J."/>
            <person name="Labutti K."/>
            <person name="Salamov A."/>
            <person name="Andreopoulos B."/>
            <person name="Baker S."/>
            <person name="Barry K."/>
            <person name="Bills G."/>
            <person name="Bluhm B."/>
            <person name="Cannon C."/>
            <person name="Castanera R."/>
            <person name="Culley D."/>
            <person name="Daum C."/>
            <person name="Ezra D."/>
            <person name="Gonzalez J."/>
            <person name="Henrissat B."/>
            <person name="Kuo A."/>
            <person name="Liang C."/>
            <person name="Lipzen A."/>
            <person name="Lutzoni F."/>
            <person name="Magnuson J."/>
            <person name="Mondo S."/>
            <person name="Nolan M."/>
            <person name="Ohm R."/>
            <person name="Pangilinan J."/>
            <person name="Park H.-J."/>
            <person name="Ramirez L."/>
            <person name="Alfaro M."/>
            <person name="Sun H."/>
            <person name="Tritt A."/>
            <person name="Yoshinaga Y."/>
            <person name="Zwiers L.-H."/>
            <person name="Turgeon B."/>
            <person name="Goodwin S."/>
            <person name="Spatafora J."/>
            <person name="Crous P."/>
            <person name="Grigoriev I."/>
        </authorList>
    </citation>
    <scope>NUCLEOTIDE SEQUENCE</scope>
    <source>
        <strain evidence="9">CBS 675.92</strain>
    </source>
</reference>
<evidence type="ECO:0000256" key="5">
    <source>
        <dbReference type="ARBA" id="ARBA00023128"/>
    </source>
</evidence>
<evidence type="ECO:0000256" key="4">
    <source>
        <dbReference type="ARBA" id="ARBA00022980"/>
    </source>
</evidence>
<evidence type="ECO:0000256" key="6">
    <source>
        <dbReference type="ARBA" id="ARBA00023274"/>
    </source>
</evidence>
<keyword evidence="3" id="KW-0809">Transit peptide</keyword>
<gene>
    <name evidence="9" type="ORF">CC80DRAFT_488069</name>
</gene>
<evidence type="ECO:0000259" key="8">
    <source>
        <dbReference type="Pfam" id="PF11788"/>
    </source>
</evidence>
<evidence type="ECO:0000256" key="2">
    <source>
        <dbReference type="ARBA" id="ARBA00009070"/>
    </source>
</evidence>
<organism evidence="9 10">
    <name type="scientific">Byssothecium circinans</name>
    <dbReference type="NCBI Taxonomy" id="147558"/>
    <lineage>
        <taxon>Eukaryota</taxon>
        <taxon>Fungi</taxon>
        <taxon>Dikarya</taxon>
        <taxon>Ascomycota</taxon>
        <taxon>Pezizomycotina</taxon>
        <taxon>Dothideomycetes</taxon>
        <taxon>Pleosporomycetidae</taxon>
        <taxon>Pleosporales</taxon>
        <taxon>Massarineae</taxon>
        <taxon>Massarinaceae</taxon>
        <taxon>Byssothecium</taxon>
    </lineage>
</organism>